<evidence type="ECO:0000256" key="20">
    <source>
        <dbReference type="ARBA" id="ARBA00023251"/>
    </source>
</evidence>
<dbReference type="SUPFAM" id="SSF56601">
    <property type="entry name" value="beta-lactamase/transpeptidase-like"/>
    <property type="match status" value="1"/>
</dbReference>
<evidence type="ECO:0000256" key="27">
    <source>
        <dbReference type="SAM" id="Phobius"/>
    </source>
</evidence>
<keyword evidence="32" id="KW-1185">Reference proteome</keyword>
<feature type="domain" description="Penicillin-binding protein OB-like" evidence="30">
    <location>
        <begin position="328"/>
        <end position="430"/>
    </location>
</feature>
<dbReference type="UniPathway" id="UPA00219"/>
<dbReference type="EMBL" id="CP013235">
    <property type="protein sequence ID" value="AMP08056.1"/>
    <property type="molecule type" value="Genomic_DNA"/>
</dbReference>
<dbReference type="InterPro" id="IPR023346">
    <property type="entry name" value="Lysozyme-like_dom_sf"/>
</dbReference>
<accession>A0A127PK50</accession>
<evidence type="ECO:0000313" key="31">
    <source>
        <dbReference type="EMBL" id="AMP08056.1"/>
    </source>
</evidence>
<dbReference type="GO" id="GO:0005886">
    <property type="term" value="C:plasma membrane"/>
    <property type="evidence" value="ECO:0007669"/>
    <property type="project" value="UniProtKB-SubCell"/>
</dbReference>
<gene>
    <name evidence="31" type="primary">mrcA</name>
    <name evidence="31" type="ORF">CAter282_0234</name>
</gene>
<keyword evidence="13 27" id="KW-0812">Transmembrane</keyword>
<protein>
    <recommendedName>
        <fullName evidence="6">Penicillin-binding protein 1A</fullName>
        <ecNumber evidence="24">2.4.99.28</ecNumber>
        <ecNumber evidence="5">3.4.16.4</ecNumber>
    </recommendedName>
</protein>
<sequence>MNELGKQPQSKLVRNLKFLLGLSLGLALAAMLVGGYWLRQAWQQLPAVEHLAQYQPALPLRIYSSEGILLAEYGEERREFLPLEQIPPVMRQALLAIEDARFYEHGAVDFFGLLRATLANVVTGQHAQGASTITMQVARDFFLTRDKTMQRKLMEILMAYKLEQRYSKDKLLELYMNQIYLGERSYGFAAASSIYFDKPLEQVTVAEAAMLAGLPKAPSAYNPVANPQRAQVRQHYILQRMHELGYITADQLQQALAEQLVVNPRRNPSVREAAYAVEQARQIVMELYQERAYTSGLDVTTTIRMAPQMAADKQLRTGLIEAQARRGYRGPEGSLSVDIDARESVRQLRAAYPDSGELRAALVTAVGPKQISALLRDGRTIQIGAVDPRFVGGWAKLPASGKRSIVPGSVIRAYLDNSKGERWLLGQMPEMEGALVSLDAESGDILALAGGFDFSRNPFDHAVQAFRQPGSSFKPFVYSAALEKGYFPGTLVDDAQRVLRPAETGARAWRPRNYGNNYEGFITVRRGLMRSKNLVAVSLMQAAGADYVQQYATRFGFLAERNPVSLPLALGAGAVTPLQLAQSYAAFANGGYHTAPRLIKQINDRSGRVLYSDAGNSQTAAQKSGKRIISARNAFVMDSMLQDVVKSGTGHGAKVLGRSDTAGKTGTSNNAYDAWFAGYSSGVVSVVWLGYDQPKSLGATTGGALALPIWSRYMQVALEGRPEQIRNEPQGLIFSDGDYVYSEYLNGSCLEDGNAFIQSDFKCEPDLAAASPAADALGAAQEREQILKLFSTEE</sequence>
<evidence type="ECO:0000256" key="11">
    <source>
        <dbReference type="ARBA" id="ARBA00022676"/>
    </source>
</evidence>
<dbReference type="InterPro" id="IPR012338">
    <property type="entry name" value="Beta-lactam/transpept-like"/>
</dbReference>
<evidence type="ECO:0000256" key="15">
    <source>
        <dbReference type="ARBA" id="ARBA00022960"/>
    </source>
</evidence>
<dbReference type="GO" id="GO:0008360">
    <property type="term" value="P:regulation of cell shape"/>
    <property type="evidence" value="ECO:0007669"/>
    <property type="project" value="UniProtKB-KW"/>
</dbReference>
<evidence type="ECO:0000256" key="2">
    <source>
        <dbReference type="ARBA" id="ARBA00004752"/>
    </source>
</evidence>
<organism evidence="31 32">
    <name type="scientific">Collimonas arenae</name>
    <dbReference type="NCBI Taxonomy" id="279058"/>
    <lineage>
        <taxon>Bacteria</taxon>
        <taxon>Pseudomonadati</taxon>
        <taxon>Pseudomonadota</taxon>
        <taxon>Betaproteobacteria</taxon>
        <taxon>Burkholderiales</taxon>
        <taxon>Oxalobacteraceae</taxon>
        <taxon>Collimonas</taxon>
    </lineage>
</organism>
<dbReference type="RefSeq" id="WP_231879119.1">
    <property type="nucleotide sequence ID" value="NZ_CP013233.1"/>
</dbReference>
<dbReference type="InterPro" id="IPR036950">
    <property type="entry name" value="PBP_transglycosylase"/>
</dbReference>
<dbReference type="GO" id="GO:0071555">
    <property type="term" value="P:cell wall organization"/>
    <property type="evidence" value="ECO:0007669"/>
    <property type="project" value="UniProtKB-KW"/>
</dbReference>
<evidence type="ECO:0000256" key="24">
    <source>
        <dbReference type="ARBA" id="ARBA00044770"/>
    </source>
</evidence>
<feature type="domain" description="Glycosyl transferase family 51" evidence="29">
    <location>
        <begin position="69"/>
        <end position="242"/>
    </location>
</feature>
<dbReference type="Pfam" id="PF17092">
    <property type="entry name" value="PCB_OB"/>
    <property type="match status" value="1"/>
</dbReference>
<dbReference type="InterPro" id="IPR050396">
    <property type="entry name" value="Glycosyltr_51/Transpeptidase"/>
</dbReference>
<evidence type="ECO:0000256" key="25">
    <source>
        <dbReference type="ARBA" id="ARBA00049902"/>
    </source>
</evidence>
<dbReference type="EC" id="2.4.99.28" evidence="24"/>
<evidence type="ECO:0000256" key="6">
    <source>
        <dbReference type="ARBA" id="ARBA00018638"/>
    </source>
</evidence>
<reference evidence="31 32" key="1">
    <citation type="submission" date="2015-11" db="EMBL/GenBank/DDBJ databases">
        <title>Exploring the genomic traits of fungus-feeding bacterial genus Collimonas.</title>
        <authorList>
            <person name="Song C."/>
            <person name="Schmidt R."/>
            <person name="de Jager V."/>
            <person name="Krzyzanowska D."/>
            <person name="Jongedijk E."/>
            <person name="Cankar K."/>
            <person name="Beekwilder J."/>
            <person name="van Veen A."/>
            <person name="de Boer W."/>
            <person name="van Veen J.A."/>
            <person name="Garbeva P."/>
        </authorList>
    </citation>
    <scope>NUCLEOTIDE SEQUENCE [LARGE SCALE GENOMIC DNA]</scope>
    <source>
        <strain evidence="31 32">Ter282</strain>
    </source>
</reference>
<evidence type="ECO:0000256" key="23">
    <source>
        <dbReference type="ARBA" id="ARBA00034000"/>
    </source>
</evidence>
<evidence type="ECO:0000256" key="5">
    <source>
        <dbReference type="ARBA" id="ARBA00012448"/>
    </source>
</evidence>
<evidence type="ECO:0000256" key="12">
    <source>
        <dbReference type="ARBA" id="ARBA00022679"/>
    </source>
</evidence>
<evidence type="ECO:0000256" key="9">
    <source>
        <dbReference type="ARBA" id="ARBA00022645"/>
    </source>
</evidence>
<dbReference type="GO" id="GO:0008955">
    <property type="term" value="F:peptidoglycan glycosyltransferase activity"/>
    <property type="evidence" value="ECO:0007669"/>
    <property type="project" value="UniProtKB-EC"/>
</dbReference>
<dbReference type="InterPro" id="IPR031376">
    <property type="entry name" value="PCB_OB"/>
</dbReference>
<keyword evidence="10" id="KW-0645">Protease</keyword>
<keyword evidence="15" id="KW-0133">Cell shape</keyword>
<dbReference type="PATRIC" id="fig|279058.17.peg.254"/>
<evidence type="ECO:0000256" key="7">
    <source>
        <dbReference type="ARBA" id="ARBA00022475"/>
    </source>
</evidence>
<evidence type="ECO:0000256" key="8">
    <source>
        <dbReference type="ARBA" id="ARBA00022519"/>
    </source>
</evidence>
<dbReference type="Gene3D" id="1.10.3810.10">
    <property type="entry name" value="Biosynthetic peptidoglycan transglycosylase-like"/>
    <property type="match status" value="1"/>
</dbReference>
<dbReference type="GO" id="GO:0006508">
    <property type="term" value="P:proteolysis"/>
    <property type="evidence" value="ECO:0007669"/>
    <property type="project" value="UniProtKB-KW"/>
</dbReference>
<dbReference type="GO" id="GO:0009252">
    <property type="term" value="P:peptidoglycan biosynthetic process"/>
    <property type="evidence" value="ECO:0007669"/>
    <property type="project" value="UniProtKB-UniPathway"/>
</dbReference>
<keyword evidence="7" id="KW-1003">Cell membrane</keyword>
<dbReference type="PANTHER" id="PTHR32282:SF27">
    <property type="entry name" value="PENICILLIN-BINDING PROTEIN 1A"/>
    <property type="match status" value="1"/>
</dbReference>
<dbReference type="FunFam" id="1.10.3810.10:FF:000003">
    <property type="entry name" value="Penicillin-binding protein 1a"/>
    <property type="match status" value="1"/>
</dbReference>
<feature type="transmembrane region" description="Helical" evidence="27">
    <location>
        <begin position="18"/>
        <end position="38"/>
    </location>
</feature>
<keyword evidence="21" id="KW-0511">Multifunctional enzyme</keyword>
<evidence type="ECO:0000259" key="30">
    <source>
        <dbReference type="Pfam" id="PF17092"/>
    </source>
</evidence>
<comment type="catalytic activity">
    <reaction evidence="23">
        <text>Preferential cleavage: (Ac)2-L-Lys-D-Ala-|-D-Ala. Also transpeptidation of peptidyl-alanyl moieties that are N-acyl substituents of D-alanine.</text>
        <dbReference type="EC" id="3.4.16.4"/>
    </reaction>
</comment>
<comment type="subcellular location">
    <subcellularLocation>
        <location evidence="1">Cell inner membrane</location>
        <topology evidence="1">Single-pass type II membrane protein</topology>
    </subcellularLocation>
</comment>
<keyword evidence="9" id="KW-0121">Carboxypeptidase</keyword>
<evidence type="ECO:0000259" key="29">
    <source>
        <dbReference type="Pfam" id="PF00912"/>
    </source>
</evidence>
<name>A0A127PK50_9BURK</name>
<evidence type="ECO:0000256" key="19">
    <source>
        <dbReference type="ARBA" id="ARBA00023136"/>
    </source>
</evidence>
<keyword evidence="16" id="KW-0735">Signal-anchor</keyword>
<evidence type="ECO:0000256" key="10">
    <source>
        <dbReference type="ARBA" id="ARBA00022670"/>
    </source>
</evidence>
<dbReference type="PANTHER" id="PTHR32282">
    <property type="entry name" value="BINDING PROTEIN TRANSPEPTIDASE, PUTATIVE-RELATED"/>
    <property type="match status" value="1"/>
</dbReference>
<dbReference type="Pfam" id="PF00912">
    <property type="entry name" value="Transgly"/>
    <property type="match status" value="1"/>
</dbReference>
<keyword evidence="20" id="KW-0046">Antibiotic resistance</keyword>
<evidence type="ECO:0000256" key="22">
    <source>
        <dbReference type="ARBA" id="ARBA00023316"/>
    </source>
</evidence>
<dbReference type="Gene3D" id="3.40.710.10">
    <property type="entry name" value="DD-peptidase/beta-lactamase superfamily"/>
    <property type="match status" value="2"/>
</dbReference>
<evidence type="ECO:0000256" key="13">
    <source>
        <dbReference type="ARBA" id="ARBA00022692"/>
    </source>
</evidence>
<keyword evidence="11 31" id="KW-0328">Glycosyltransferase</keyword>
<keyword evidence="19 27" id="KW-0472">Membrane</keyword>
<evidence type="ECO:0000256" key="17">
    <source>
        <dbReference type="ARBA" id="ARBA00022984"/>
    </source>
</evidence>
<comment type="pathway">
    <text evidence="2">Cell wall biogenesis; peptidoglycan biosynthesis.</text>
</comment>
<dbReference type="NCBIfam" id="TIGR02074">
    <property type="entry name" value="PBP_1a_fam"/>
    <property type="match status" value="1"/>
</dbReference>
<evidence type="ECO:0000256" key="16">
    <source>
        <dbReference type="ARBA" id="ARBA00022968"/>
    </source>
</evidence>
<comment type="similarity">
    <text evidence="4">In the N-terminal section; belongs to the glycosyltransferase 51 family.</text>
</comment>
<keyword evidence="22" id="KW-0961">Cell wall biogenesis/degradation</keyword>
<evidence type="ECO:0000256" key="26">
    <source>
        <dbReference type="ARBA" id="ARBA00060592"/>
    </source>
</evidence>
<dbReference type="Pfam" id="PF00905">
    <property type="entry name" value="Transpeptidase"/>
    <property type="match status" value="1"/>
</dbReference>
<dbReference type="GO" id="GO:0046677">
    <property type="term" value="P:response to antibiotic"/>
    <property type="evidence" value="ECO:0007669"/>
    <property type="project" value="UniProtKB-KW"/>
</dbReference>
<dbReference type="SUPFAM" id="SSF53955">
    <property type="entry name" value="Lysozyme-like"/>
    <property type="match status" value="1"/>
</dbReference>
<comment type="catalytic activity">
    <reaction evidence="25">
        <text>[GlcNAc-(1-&gt;4)-Mur2Ac(oyl-L-Ala-gamma-D-Glu-L-Lys-D-Ala-D-Ala)](n)-di-trans,octa-cis-undecaprenyl diphosphate + beta-D-GlcNAc-(1-&gt;4)-Mur2Ac(oyl-L-Ala-gamma-D-Glu-L-Lys-D-Ala-D-Ala)-di-trans,octa-cis-undecaprenyl diphosphate = [GlcNAc-(1-&gt;4)-Mur2Ac(oyl-L-Ala-gamma-D-Glu-L-Lys-D-Ala-D-Ala)](n+1)-di-trans,octa-cis-undecaprenyl diphosphate + di-trans,octa-cis-undecaprenyl diphosphate + H(+)</text>
        <dbReference type="Rhea" id="RHEA:23708"/>
        <dbReference type="Rhea" id="RHEA-COMP:9602"/>
        <dbReference type="Rhea" id="RHEA-COMP:9603"/>
        <dbReference type="ChEBI" id="CHEBI:15378"/>
        <dbReference type="ChEBI" id="CHEBI:58405"/>
        <dbReference type="ChEBI" id="CHEBI:60033"/>
        <dbReference type="ChEBI" id="CHEBI:78435"/>
        <dbReference type="EC" id="2.4.99.28"/>
    </reaction>
</comment>
<evidence type="ECO:0000313" key="32">
    <source>
        <dbReference type="Proteomes" id="UP000071778"/>
    </source>
</evidence>
<dbReference type="GO" id="GO:0009002">
    <property type="term" value="F:serine-type D-Ala-D-Ala carboxypeptidase activity"/>
    <property type="evidence" value="ECO:0007669"/>
    <property type="project" value="UniProtKB-EC"/>
</dbReference>
<dbReference type="GO" id="GO:0030288">
    <property type="term" value="C:outer membrane-bounded periplasmic space"/>
    <property type="evidence" value="ECO:0007669"/>
    <property type="project" value="TreeGrafter"/>
</dbReference>
<evidence type="ECO:0000256" key="14">
    <source>
        <dbReference type="ARBA" id="ARBA00022801"/>
    </source>
</evidence>
<evidence type="ECO:0000256" key="3">
    <source>
        <dbReference type="ARBA" id="ARBA00007090"/>
    </source>
</evidence>
<keyword evidence="14" id="KW-0378">Hydrolase</keyword>
<dbReference type="GO" id="GO:0008658">
    <property type="term" value="F:penicillin binding"/>
    <property type="evidence" value="ECO:0007669"/>
    <property type="project" value="InterPro"/>
</dbReference>
<evidence type="ECO:0000259" key="28">
    <source>
        <dbReference type="Pfam" id="PF00905"/>
    </source>
</evidence>
<keyword evidence="17" id="KW-0573">Peptidoglycan synthesis</keyword>
<feature type="domain" description="Penicillin-binding protein transpeptidase" evidence="28">
    <location>
        <begin position="433"/>
        <end position="714"/>
    </location>
</feature>
<dbReference type="InterPro" id="IPR001460">
    <property type="entry name" value="PCN-bd_Tpept"/>
</dbReference>
<comment type="similarity">
    <text evidence="3">In the C-terminal section; belongs to the transpeptidase family.</text>
</comment>
<comment type="pathway">
    <text evidence="26">Glycan biosynthesis.</text>
</comment>
<dbReference type="InterPro" id="IPR001264">
    <property type="entry name" value="Glyco_trans_51"/>
</dbReference>
<evidence type="ECO:0000256" key="18">
    <source>
        <dbReference type="ARBA" id="ARBA00022989"/>
    </source>
</evidence>
<dbReference type="AlphaFoldDB" id="A0A127PK50"/>
<proteinExistence type="inferred from homology"/>
<dbReference type="EC" id="3.4.16.4" evidence="5"/>
<evidence type="ECO:0000256" key="1">
    <source>
        <dbReference type="ARBA" id="ARBA00004249"/>
    </source>
</evidence>
<dbReference type="Proteomes" id="UP000071778">
    <property type="component" value="Chromosome"/>
</dbReference>
<keyword evidence="8" id="KW-0997">Cell inner membrane</keyword>
<evidence type="ECO:0000256" key="4">
    <source>
        <dbReference type="ARBA" id="ARBA00007739"/>
    </source>
</evidence>
<keyword evidence="12 31" id="KW-0808">Transferase</keyword>
<evidence type="ECO:0000256" key="21">
    <source>
        <dbReference type="ARBA" id="ARBA00023268"/>
    </source>
</evidence>
<keyword evidence="18 27" id="KW-1133">Transmembrane helix</keyword>